<dbReference type="Pfam" id="PF03374">
    <property type="entry name" value="ANT"/>
    <property type="match status" value="1"/>
</dbReference>
<dbReference type="OrthoDB" id="6167321at2"/>
<protein>
    <submittedName>
        <fullName evidence="2">Phage antirepressor protein KilAC domain-containing protein</fullName>
    </submittedName>
</protein>
<feature type="domain" description="Antirepressor protein C-terminal" evidence="1">
    <location>
        <begin position="3"/>
        <end position="83"/>
    </location>
</feature>
<reference evidence="2 3" key="1">
    <citation type="submission" date="2016-10" db="EMBL/GenBank/DDBJ databases">
        <authorList>
            <person name="de Groot N.N."/>
        </authorList>
    </citation>
    <scope>NUCLEOTIDE SEQUENCE [LARGE SCALE GENOMIC DNA]</scope>
    <source>
        <strain evidence="2 3">BH539</strain>
    </source>
</reference>
<keyword evidence="3" id="KW-1185">Reference proteome</keyword>
<dbReference type="Proteomes" id="UP000198641">
    <property type="component" value="Unassembled WGS sequence"/>
</dbReference>
<dbReference type="InterPro" id="IPR005039">
    <property type="entry name" value="Ant_C"/>
</dbReference>
<dbReference type="AlphaFoldDB" id="A0A1G7N4X9"/>
<dbReference type="STRING" id="284577.SAMN05216571_101230"/>
<name>A0A1G7N4X9_9GAMM</name>
<dbReference type="GO" id="GO:0003677">
    <property type="term" value="F:DNA binding"/>
    <property type="evidence" value="ECO:0007669"/>
    <property type="project" value="InterPro"/>
</dbReference>
<dbReference type="RefSeq" id="WP_092522244.1">
    <property type="nucleotide sequence ID" value="NZ_FNCI01000001.1"/>
</dbReference>
<dbReference type="EMBL" id="FNCI01000001">
    <property type="protein sequence ID" value="SDF69064.1"/>
    <property type="molecule type" value="Genomic_DNA"/>
</dbReference>
<evidence type="ECO:0000313" key="3">
    <source>
        <dbReference type="Proteomes" id="UP000198641"/>
    </source>
</evidence>
<proteinExistence type="predicted"/>
<evidence type="ECO:0000313" key="2">
    <source>
        <dbReference type="EMBL" id="SDF69064.1"/>
    </source>
</evidence>
<sequence>MNRYSLQQAATLLGTGRTTLCAELREQGIFDANNLPLRHHVTAGRFHVQLKAFKHPGLGEEQPYGKTLVTDRGLLWLANVLKKEIVTHREAANDEVARHA</sequence>
<gene>
    <name evidence="2" type="ORF">SAMN05216571_101230</name>
</gene>
<evidence type="ECO:0000259" key="1">
    <source>
        <dbReference type="Pfam" id="PF03374"/>
    </source>
</evidence>
<organism evidence="2 3">
    <name type="scientific">Onishia taeanensis</name>
    <dbReference type="NCBI Taxonomy" id="284577"/>
    <lineage>
        <taxon>Bacteria</taxon>
        <taxon>Pseudomonadati</taxon>
        <taxon>Pseudomonadota</taxon>
        <taxon>Gammaproteobacteria</taxon>
        <taxon>Oceanospirillales</taxon>
        <taxon>Halomonadaceae</taxon>
        <taxon>Onishia</taxon>
    </lineage>
</organism>
<accession>A0A1G7N4X9</accession>